<dbReference type="RefSeq" id="WP_003353007.1">
    <property type="nucleotide sequence ID" value="NZ_JH414743.1"/>
</dbReference>
<dbReference type="AlphaFoldDB" id="G9QIE3"/>
<keyword evidence="2" id="KW-1185">Reference proteome</keyword>
<proteinExistence type="predicted"/>
<accession>G9QIE3</accession>
<dbReference type="Proteomes" id="UP000011747">
    <property type="component" value="Unassembled WGS sequence"/>
</dbReference>
<reference evidence="1 2" key="1">
    <citation type="submission" date="2011-09" db="EMBL/GenBank/DDBJ databases">
        <title>The Genome Sequence of Bacillus smithii 7_3_47FAA.</title>
        <authorList>
            <consortium name="The Broad Institute Genome Sequencing Platform"/>
            <person name="Earl A."/>
            <person name="Ward D."/>
            <person name="Feldgarden M."/>
            <person name="Gevers D."/>
            <person name="Daigneault M."/>
            <person name="Strauss J."/>
            <person name="Allen-Vercoe E."/>
            <person name="Young S.K."/>
            <person name="Zeng Q."/>
            <person name="Gargeya S."/>
            <person name="Fitzgerald M."/>
            <person name="Haas B."/>
            <person name="Abouelleil A."/>
            <person name="Alvarado L."/>
            <person name="Arachchi H.M."/>
            <person name="Berlin A."/>
            <person name="Brown A."/>
            <person name="Chapman S.B."/>
            <person name="Chen Z."/>
            <person name="Dunbar C."/>
            <person name="Freedman E."/>
            <person name="Gearin G."/>
            <person name="Goldberg J."/>
            <person name="Griggs A."/>
            <person name="Gujja S."/>
            <person name="Heiman D."/>
            <person name="Howarth C."/>
            <person name="Larson L."/>
            <person name="Lui A."/>
            <person name="MacDonald P.J.P."/>
            <person name="Montmayeur A."/>
            <person name="Murphy C."/>
            <person name="Neiman D."/>
            <person name="Pearson M."/>
            <person name="Priest M."/>
            <person name="Roberts A."/>
            <person name="Saif S."/>
            <person name="Shea T."/>
            <person name="Shenoy N."/>
            <person name="Sisk P."/>
            <person name="Stolte C."/>
            <person name="Sykes S."/>
            <person name="Wortman J."/>
            <person name="Nusbaum C."/>
            <person name="Birren B."/>
        </authorList>
    </citation>
    <scope>NUCLEOTIDE SEQUENCE [LARGE SCALE GENOMIC DNA]</scope>
    <source>
        <strain evidence="1 2">7_3_47FAA</strain>
    </source>
</reference>
<organism evidence="1 2">
    <name type="scientific">Bacillus smithii 7_3_47FAA</name>
    <dbReference type="NCBI Taxonomy" id="665952"/>
    <lineage>
        <taxon>Bacteria</taxon>
        <taxon>Bacillati</taxon>
        <taxon>Bacillota</taxon>
        <taxon>Bacilli</taxon>
        <taxon>Bacillales</taxon>
        <taxon>Bacillaceae</taxon>
        <taxon>Bacillus</taxon>
    </lineage>
</organism>
<dbReference type="EMBL" id="ACWF01000033">
    <property type="protein sequence ID" value="EHL79082.1"/>
    <property type="molecule type" value="Genomic_DNA"/>
</dbReference>
<name>G9QIE3_9BACI</name>
<protein>
    <submittedName>
        <fullName evidence="1">Uncharacterized protein</fullName>
    </submittedName>
</protein>
<dbReference type="PATRIC" id="fig|665952.3.peg.729"/>
<evidence type="ECO:0000313" key="2">
    <source>
        <dbReference type="Proteomes" id="UP000011747"/>
    </source>
</evidence>
<dbReference type="HOGENOM" id="CLU_1487664_0_0_9"/>
<gene>
    <name evidence="1" type="ORF">HMPREF1015_02234</name>
</gene>
<sequence>MNVNVWEFMGIQRTDQTESDRLLTFIMNSMISSLFHCMKWSPANFVSFPQMVKYGIDLDDENSYFWDWMNEYGIGYVKNIGKTTLPDTEEILNFLTYRQMLLEMDIENEIHSNLLLSISELLTALNEFITGCMESSATDLVDVFEETVFFNNRLKSDSDHIEWEFILSSAVNQQGFCYNYTKKGVDIIG</sequence>
<evidence type="ECO:0000313" key="1">
    <source>
        <dbReference type="EMBL" id="EHL79082.1"/>
    </source>
</evidence>
<comment type="caution">
    <text evidence="1">The sequence shown here is derived from an EMBL/GenBank/DDBJ whole genome shotgun (WGS) entry which is preliminary data.</text>
</comment>